<dbReference type="AlphaFoldDB" id="Q0V649"/>
<dbReference type="InParanoid" id="Q0V649"/>
<reference evidence="2" key="1">
    <citation type="journal article" date="2007" name="Plant Cell">
        <title>Dothideomycete-plant interactions illuminated by genome sequencing and EST analysis of the wheat pathogen Stagonospora nodorum.</title>
        <authorList>
            <person name="Hane J.K."/>
            <person name="Lowe R.G."/>
            <person name="Solomon P.S."/>
            <person name="Tan K.C."/>
            <person name="Schoch C.L."/>
            <person name="Spatafora J.W."/>
            <person name="Crous P.W."/>
            <person name="Kodira C."/>
            <person name="Birren B.W."/>
            <person name="Galagan J.E."/>
            <person name="Torriani S.F."/>
            <person name="McDonald B.A."/>
            <person name="Oliver R.P."/>
        </authorList>
    </citation>
    <scope>NUCLEOTIDE SEQUENCE [LARGE SCALE GENOMIC DNA]</scope>
    <source>
        <strain evidence="2">SN15 / ATCC MYA-4574 / FGSC 10173</strain>
    </source>
</reference>
<proteinExistence type="predicted"/>
<evidence type="ECO:0000313" key="2">
    <source>
        <dbReference type="Proteomes" id="UP000001055"/>
    </source>
</evidence>
<evidence type="ECO:0000313" key="1">
    <source>
        <dbReference type="EMBL" id="EAT92010.1"/>
    </source>
</evidence>
<sequence length="90" mass="9867">MTKTSLFVRMYVSVVPVTPKAMQKCQNLISAFHITSPPSRPPPEHSVMNRREGLDVGPDELAKLMCISATFQNPISAGGKYSIKADGDFK</sequence>
<dbReference type="RefSeq" id="XP_001791200.1">
    <property type="nucleotide sequence ID" value="XM_001791148.1"/>
</dbReference>
<dbReference type="KEGG" id="pno:SNOG_00515"/>
<accession>Q0V649</accession>
<dbReference type="GeneID" id="5968020"/>
<name>Q0V649_PHANO</name>
<dbReference type="Proteomes" id="UP000001055">
    <property type="component" value="Unassembled WGS sequence"/>
</dbReference>
<gene>
    <name evidence="1" type="ORF">SNOG_00515</name>
</gene>
<protein>
    <submittedName>
        <fullName evidence="1">Uncharacterized protein</fullName>
    </submittedName>
</protein>
<dbReference type="EMBL" id="CH445325">
    <property type="protein sequence ID" value="EAT92010.1"/>
    <property type="molecule type" value="Genomic_DNA"/>
</dbReference>
<organism evidence="1 2">
    <name type="scientific">Phaeosphaeria nodorum (strain SN15 / ATCC MYA-4574 / FGSC 10173)</name>
    <name type="common">Glume blotch fungus</name>
    <name type="synonym">Parastagonospora nodorum</name>
    <dbReference type="NCBI Taxonomy" id="321614"/>
    <lineage>
        <taxon>Eukaryota</taxon>
        <taxon>Fungi</taxon>
        <taxon>Dikarya</taxon>
        <taxon>Ascomycota</taxon>
        <taxon>Pezizomycotina</taxon>
        <taxon>Dothideomycetes</taxon>
        <taxon>Pleosporomycetidae</taxon>
        <taxon>Pleosporales</taxon>
        <taxon>Pleosporineae</taxon>
        <taxon>Phaeosphaeriaceae</taxon>
        <taxon>Parastagonospora</taxon>
    </lineage>
</organism>